<evidence type="ECO:0000313" key="1">
    <source>
        <dbReference type="EMBL" id="MBC3812165.1"/>
    </source>
</evidence>
<comment type="caution">
    <text evidence="1">The sequence shown here is derived from an EMBL/GenBank/DDBJ whole genome shotgun (WGS) entry which is preliminary data.</text>
</comment>
<gene>
    <name evidence="1" type="ORF">H8K26_11990</name>
</gene>
<name>A0ABR6XGY1_9BURK</name>
<keyword evidence="1" id="KW-0560">Oxidoreductase</keyword>
<reference evidence="1 2" key="1">
    <citation type="submission" date="2020-08" db="EMBL/GenBank/DDBJ databases">
        <title>Novel species isolated from subtropical streams in China.</title>
        <authorList>
            <person name="Lu H."/>
        </authorList>
    </citation>
    <scope>NUCLEOTIDE SEQUENCE [LARGE SCALE GENOMIC DNA]</scope>
    <source>
        <strain evidence="1 2">CCTCC AB 2015119</strain>
    </source>
</reference>
<proteinExistence type="predicted"/>
<sequence length="311" mass="35689">MQDWPVLKTLWQRHCDPAYQADARASMEWEQQIQALYANQIAHPAALRFLLQKRPTLEEFQDWVASTSAQYVVAEHEQETEDDNYRLSSEQIAFWQENGYLILPKVIDAAACAASCDAIWQYTGATLQDPSSWYQPQCIQHGLMLPLYNHPQLNSNRASRRIRAAYTQLYGSEAIYKTIDHVSFNPPETAHFSFRGSALHWDVSIAQPIPERYQGLLYLTDCADSDGTFHCVPGFHRQIADWLKQFKPEDNIRHIAAETLTTRAVPGNAGDFIIWHQALPHCATPNHGQTPRMVQYLTYIPTNHVEHSVWI</sequence>
<dbReference type="InterPro" id="IPR008775">
    <property type="entry name" value="Phytyl_CoA_dOase-like"/>
</dbReference>
<dbReference type="PANTHER" id="PTHR31630:SF6">
    <property type="entry name" value="PHYTANOYL-COA DIOXYGENASE-RELATED"/>
    <property type="match status" value="1"/>
</dbReference>
<dbReference type="PANTHER" id="PTHR31630">
    <property type="entry name" value="PHYTANOYL-COA DIOXYGENASE-RELATED-RELATED"/>
    <property type="match status" value="1"/>
</dbReference>
<dbReference type="RefSeq" id="WP_190479806.1">
    <property type="nucleotide sequence ID" value="NZ_JACOFT010000004.1"/>
</dbReference>
<keyword evidence="1" id="KW-0223">Dioxygenase</keyword>
<dbReference type="SUPFAM" id="SSF51197">
    <property type="entry name" value="Clavaminate synthase-like"/>
    <property type="match status" value="1"/>
</dbReference>
<dbReference type="Proteomes" id="UP000637632">
    <property type="component" value="Unassembled WGS sequence"/>
</dbReference>
<protein>
    <submittedName>
        <fullName evidence="1">Phytanoyl-CoA dioxygenase family protein</fullName>
    </submittedName>
</protein>
<keyword evidence="2" id="KW-1185">Reference proteome</keyword>
<organism evidence="1 2">
    <name type="scientific">Undibacterium aquatile</name>
    <dbReference type="NCBI Taxonomy" id="1537398"/>
    <lineage>
        <taxon>Bacteria</taxon>
        <taxon>Pseudomonadati</taxon>
        <taxon>Pseudomonadota</taxon>
        <taxon>Betaproteobacteria</taxon>
        <taxon>Burkholderiales</taxon>
        <taxon>Oxalobacteraceae</taxon>
        <taxon>Undibacterium</taxon>
    </lineage>
</organism>
<dbReference type="GO" id="GO:0051213">
    <property type="term" value="F:dioxygenase activity"/>
    <property type="evidence" value="ECO:0007669"/>
    <property type="project" value="UniProtKB-KW"/>
</dbReference>
<dbReference type="Gene3D" id="2.60.120.620">
    <property type="entry name" value="q2cbj1_9rhob like domain"/>
    <property type="match status" value="1"/>
</dbReference>
<evidence type="ECO:0000313" key="2">
    <source>
        <dbReference type="Proteomes" id="UP000637632"/>
    </source>
</evidence>
<dbReference type="EMBL" id="JACOFT010000004">
    <property type="protein sequence ID" value="MBC3812165.1"/>
    <property type="molecule type" value="Genomic_DNA"/>
</dbReference>
<accession>A0ABR6XGY1</accession>
<dbReference type="Pfam" id="PF05721">
    <property type="entry name" value="PhyH"/>
    <property type="match status" value="1"/>
</dbReference>